<dbReference type="Proteomes" id="UP000595140">
    <property type="component" value="Unassembled WGS sequence"/>
</dbReference>
<evidence type="ECO:0000313" key="3">
    <source>
        <dbReference type="Proteomes" id="UP000595140"/>
    </source>
</evidence>
<feature type="region of interest" description="Disordered" evidence="1">
    <location>
        <begin position="125"/>
        <end position="171"/>
    </location>
</feature>
<evidence type="ECO:0000256" key="1">
    <source>
        <dbReference type="SAM" id="MobiDB-lite"/>
    </source>
</evidence>
<evidence type="ECO:0000313" key="2">
    <source>
        <dbReference type="EMBL" id="VFQ67642.1"/>
    </source>
</evidence>
<protein>
    <submittedName>
        <fullName evidence="2">Uncharacterized protein</fullName>
    </submittedName>
</protein>
<accession>A0A484KYX3</accession>
<sequence>MKKDPEFLERWEFRRRGDELSSSSDDDSKSSSSCDAHDKEQDLLSCMVLSQRVESNNEIRAWKRNHQLDNKFRCAKAAKKQKDTKKKRRRVHAQTAIWDDLKTFRESVLGELKVAREKMFTHMKDDMEKLVPRESASKSRTKPQNTIKRQPKKKSEVCRRDNRRSRKPTVGSLKKTVDLDSNSCHIKGIKHEETLKAVVGSCNENQMKSNFSLKKPVCVVNDSGNAISASYPALSTVLNNMVPSRNQLQTSVITADKDSNVQKCSLGMQAKYHPRHILSSQNDTPPGSYYAQVYPKSPYLYGQNNMYNASNLSSQVPPEKLFSGEILRVANNLNNHMGYGRNGGPVSFTSQNYSHFFT</sequence>
<dbReference type="OrthoDB" id="1655718at2759"/>
<dbReference type="AlphaFoldDB" id="A0A484KYX3"/>
<feature type="compositionally biased region" description="Basic and acidic residues" evidence="1">
    <location>
        <begin position="125"/>
        <end position="137"/>
    </location>
</feature>
<organism evidence="2 3">
    <name type="scientific">Cuscuta campestris</name>
    <dbReference type="NCBI Taxonomy" id="132261"/>
    <lineage>
        <taxon>Eukaryota</taxon>
        <taxon>Viridiplantae</taxon>
        <taxon>Streptophyta</taxon>
        <taxon>Embryophyta</taxon>
        <taxon>Tracheophyta</taxon>
        <taxon>Spermatophyta</taxon>
        <taxon>Magnoliopsida</taxon>
        <taxon>eudicotyledons</taxon>
        <taxon>Gunneridae</taxon>
        <taxon>Pentapetalae</taxon>
        <taxon>asterids</taxon>
        <taxon>lamiids</taxon>
        <taxon>Solanales</taxon>
        <taxon>Convolvulaceae</taxon>
        <taxon>Cuscuteae</taxon>
        <taxon>Cuscuta</taxon>
        <taxon>Cuscuta subgen. Grammica</taxon>
        <taxon>Cuscuta sect. Cleistogrammica</taxon>
    </lineage>
</organism>
<keyword evidence="3" id="KW-1185">Reference proteome</keyword>
<reference evidence="2 3" key="1">
    <citation type="submission" date="2018-04" db="EMBL/GenBank/DDBJ databases">
        <authorList>
            <person name="Vogel A."/>
        </authorList>
    </citation>
    <scope>NUCLEOTIDE SEQUENCE [LARGE SCALE GENOMIC DNA]</scope>
</reference>
<proteinExistence type="predicted"/>
<gene>
    <name evidence="2" type="ORF">CCAM_LOCUS9418</name>
</gene>
<dbReference type="EMBL" id="OOIL02000635">
    <property type="protein sequence ID" value="VFQ67642.1"/>
    <property type="molecule type" value="Genomic_DNA"/>
</dbReference>
<feature type="region of interest" description="Disordered" evidence="1">
    <location>
        <begin position="16"/>
        <end position="38"/>
    </location>
</feature>
<name>A0A484KYX3_9ASTE</name>